<evidence type="ECO:0000256" key="1">
    <source>
        <dbReference type="SAM" id="MobiDB-lite"/>
    </source>
</evidence>
<evidence type="ECO:0008006" key="4">
    <source>
        <dbReference type="Google" id="ProtNLM"/>
    </source>
</evidence>
<dbReference type="EMBL" id="BMIH01000001">
    <property type="protein sequence ID" value="GGB18702.1"/>
    <property type="molecule type" value="Genomic_DNA"/>
</dbReference>
<name>A0A916WNA0_9SPHN</name>
<protein>
    <recommendedName>
        <fullName evidence="4">Transcription factor</fullName>
    </recommendedName>
</protein>
<keyword evidence="3" id="KW-1185">Reference proteome</keyword>
<dbReference type="Proteomes" id="UP000623067">
    <property type="component" value="Unassembled WGS sequence"/>
</dbReference>
<organism evidence="2 3">
    <name type="scientific">Sphingomonas metalli</name>
    <dbReference type="NCBI Taxonomy" id="1779358"/>
    <lineage>
        <taxon>Bacteria</taxon>
        <taxon>Pseudomonadati</taxon>
        <taxon>Pseudomonadota</taxon>
        <taxon>Alphaproteobacteria</taxon>
        <taxon>Sphingomonadales</taxon>
        <taxon>Sphingomonadaceae</taxon>
        <taxon>Sphingomonas</taxon>
    </lineage>
</organism>
<evidence type="ECO:0000313" key="3">
    <source>
        <dbReference type="Proteomes" id="UP000623067"/>
    </source>
</evidence>
<dbReference type="InterPro" id="IPR011660">
    <property type="entry name" value="VapB-like"/>
</dbReference>
<dbReference type="AlphaFoldDB" id="A0A916WNA0"/>
<sequence>MASLYIKDPETAALADRLARRLGTTKTQIVRQALTALERSIPERPSKMALLAALDDWRKHHPLPPQSGQAADKAFFDAMWDDAD</sequence>
<evidence type="ECO:0000313" key="2">
    <source>
        <dbReference type="EMBL" id="GGB18702.1"/>
    </source>
</evidence>
<comment type="caution">
    <text evidence="2">The sequence shown here is derived from an EMBL/GenBank/DDBJ whole genome shotgun (WGS) entry which is preliminary data.</text>
</comment>
<reference evidence="2" key="2">
    <citation type="submission" date="2020-09" db="EMBL/GenBank/DDBJ databases">
        <authorList>
            <person name="Sun Q."/>
            <person name="Zhou Y."/>
        </authorList>
    </citation>
    <scope>NUCLEOTIDE SEQUENCE</scope>
    <source>
        <strain evidence="2">CGMCC 1.15330</strain>
    </source>
</reference>
<feature type="region of interest" description="Disordered" evidence="1">
    <location>
        <begin position="61"/>
        <end position="84"/>
    </location>
</feature>
<dbReference type="RefSeq" id="WP_188657107.1">
    <property type="nucleotide sequence ID" value="NZ_BMIH01000001.1"/>
</dbReference>
<reference evidence="2" key="1">
    <citation type="journal article" date="2014" name="Int. J. Syst. Evol. Microbiol.">
        <title>Complete genome sequence of Corynebacterium casei LMG S-19264T (=DSM 44701T), isolated from a smear-ripened cheese.</title>
        <authorList>
            <consortium name="US DOE Joint Genome Institute (JGI-PGF)"/>
            <person name="Walter F."/>
            <person name="Albersmeier A."/>
            <person name="Kalinowski J."/>
            <person name="Ruckert C."/>
        </authorList>
    </citation>
    <scope>NUCLEOTIDE SEQUENCE</scope>
    <source>
        <strain evidence="2">CGMCC 1.15330</strain>
    </source>
</reference>
<proteinExistence type="predicted"/>
<gene>
    <name evidence="2" type="ORF">GCM10011380_05340</name>
</gene>
<accession>A0A916WNA0</accession>
<dbReference type="Pfam" id="PF07704">
    <property type="entry name" value="PSK_trans_fac"/>
    <property type="match status" value="1"/>
</dbReference>